<keyword evidence="2" id="KW-1185">Reference proteome</keyword>
<evidence type="ECO:0000313" key="2">
    <source>
        <dbReference type="Proteomes" id="UP000823775"/>
    </source>
</evidence>
<comment type="caution">
    <text evidence="1">The sequence shown here is derived from an EMBL/GenBank/DDBJ whole genome shotgun (WGS) entry which is preliminary data.</text>
</comment>
<sequence>MGLTPLPVLCKMLCLAPPLLNHYLWGKEQLSLSCIELDLDLHKLAWMIPAARRGAGCTYFPMRRGTP</sequence>
<dbReference type="EMBL" id="JACEIK010170117">
    <property type="protein sequence ID" value="MCE5167592.1"/>
    <property type="molecule type" value="Genomic_DNA"/>
</dbReference>
<organism evidence="1 2">
    <name type="scientific">Datura stramonium</name>
    <name type="common">Jimsonweed</name>
    <name type="synonym">Common thornapple</name>
    <dbReference type="NCBI Taxonomy" id="4076"/>
    <lineage>
        <taxon>Eukaryota</taxon>
        <taxon>Viridiplantae</taxon>
        <taxon>Streptophyta</taxon>
        <taxon>Embryophyta</taxon>
        <taxon>Tracheophyta</taxon>
        <taxon>Spermatophyta</taxon>
        <taxon>Magnoliopsida</taxon>
        <taxon>eudicotyledons</taxon>
        <taxon>Gunneridae</taxon>
        <taxon>Pentapetalae</taxon>
        <taxon>asterids</taxon>
        <taxon>lamiids</taxon>
        <taxon>Solanales</taxon>
        <taxon>Solanaceae</taxon>
        <taxon>Solanoideae</taxon>
        <taxon>Datureae</taxon>
        <taxon>Datura</taxon>
    </lineage>
</organism>
<proteinExistence type="predicted"/>
<accession>A0ABS8Y9J1</accession>
<reference evidence="1 2" key="1">
    <citation type="journal article" date="2021" name="BMC Genomics">
        <title>Datura genome reveals duplications of psychoactive alkaloid biosynthetic genes and high mutation rate following tissue culture.</title>
        <authorList>
            <person name="Rajewski A."/>
            <person name="Carter-House D."/>
            <person name="Stajich J."/>
            <person name="Litt A."/>
        </authorList>
    </citation>
    <scope>NUCLEOTIDE SEQUENCE [LARGE SCALE GENOMIC DNA]</scope>
    <source>
        <strain evidence="1">AR-01</strain>
    </source>
</reference>
<evidence type="ECO:0000313" key="1">
    <source>
        <dbReference type="EMBL" id="MCE5167592.1"/>
    </source>
</evidence>
<feature type="non-terminal residue" evidence="1">
    <location>
        <position position="67"/>
    </location>
</feature>
<protein>
    <submittedName>
        <fullName evidence="1">Uncharacterized protein</fullName>
    </submittedName>
</protein>
<dbReference type="Proteomes" id="UP000823775">
    <property type="component" value="Unassembled WGS sequence"/>
</dbReference>
<gene>
    <name evidence="1" type="ORF">HAX54_012186</name>
</gene>
<name>A0ABS8Y9J1_DATST</name>